<comment type="caution">
    <text evidence="1">The sequence shown here is derived from an EMBL/GenBank/DDBJ whole genome shotgun (WGS) entry which is preliminary data.</text>
</comment>
<reference evidence="1" key="1">
    <citation type="journal article" date="2014" name="Int. J. Syst. Evol. Microbiol.">
        <title>Complete genome sequence of Corynebacterium casei LMG S-19264T (=DSM 44701T), isolated from a smear-ripened cheese.</title>
        <authorList>
            <consortium name="US DOE Joint Genome Institute (JGI-PGF)"/>
            <person name="Walter F."/>
            <person name="Albersmeier A."/>
            <person name="Kalinowski J."/>
            <person name="Ruckert C."/>
        </authorList>
    </citation>
    <scope>NUCLEOTIDE SEQUENCE</scope>
    <source>
        <strain evidence="1">KCTC 42249</strain>
    </source>
</reference>
<evidence type="ECO:0000313" key="1">
    <source>
        <dbReference type="EMBL" id="GHD15985.1"/>
    </source>
</evidence>
<reference evidence="1" key="2">
    <citation type="submission" date="2020-09" db="EMBL/GenBank/DDBJ databases">
        <authorList>
            <person name="Sun Q."/>
            <person name="Kim S."/>
        </authorList>
    </citation>
    <scope>NUCLEOTIDE SEQUENCE</scope>
    <source>
        <strain evidence="1">KCTC 42249</strain>
    </source>
</reference>
<proteinExistence type="predicted"/>
<keyword evidence="2" id="KW-1185">Reference proteome</keyword>
<dbReference type="RefSeq" id="WP_189504055.1">
    <property type="nucleotide sequence ID" value="NZ_BMZQ01000002.1"/>
</dbReference>
<evidence type="ECO:0008006" key="3">
    <source>
        <dbReference type="Google" id="ProtNLM"/>
    </source>
</evidence>
<dbReference type="Pfam" id="PF13975">
    <property type="entry name" value="gag-asp_proteas"/>
    <property type="match status" value="1"/>
</dbReference>
<sequence>MKRLVVPVGLLLSAAVAVPMIYESDPDAFLRLFPGNREEPLVASAVFDDGTPADNLQGRRVRIPANRAGHYVASFRLNGRSVDAMIDTGASLVAINETTARSIGVSLKPADFTHQVQTANGPTSAAVTVVRELQIGRITARDVPAMVLKDKALSSALIGASFLQRIARWHVDGDGMVLEQ</sequence>
<dbReference type="NCBIfam" id="TIGR02281">
    <property type="entry name" value="clan_AA_DTGA"/>
    <property type="match status" value="1"/>
</dbReference>
<dbReference type="AlphaFoldDB" id="A0A8J3DPC1"/>
<dbReference type="CDD" id="cd05483">
    <property type="entry name" value="retropepsin_like_bacteria"/>
    <property type="match status" value="1"/>
</dbReference>
<dbReference type="GO" id="GO:0006508">
    <property type="term" value="P:proteolysis"/>
    <property type="evidence" value="ECO:0007669"/>
    <property type="project" value="InterPro"/>
</dbReference>
<dbReference type="InterPro" id="IPR021109">
    <property type="entry name" value="Peptidase_aspartic_dom_sf"/>
</dbReference>
<dbReference type="SUPFAM" id="SSF50630">
    <property type="entry name" value="Acid proteases"/>
    <property type="match status" value="1"/>
</dbReference>
<dbReference type="PROSITE" id="PS00141">
    <property type="entry name" value="ASP_PROTEASE"/>
    <property type="match status" value="1"/>
</dbReference>
<accession>A0A8J3DPC1</accession>
<evidence type="ECO:0000313" key="2">
    <source>
        <dbReference type="Proteomes" id="UP000630142"/>
    </source>
</evidence>
<dbReference type="Gene3D" id="2.40.70.10">
    <property type="entry name" value="Acid Proteases"/>
    <property type="match status" value="1"/>
</dbReference>
<dbReference type="InterPro" id="IPR001969">
    <property type="entry name" value="Aspartic_peptidase_AS"/>
</dbReference>
<dbReference type="GO" id="GO:0004190">
    <property type="term" value="F:aspartic-type endopeptidase activity"/>
    <property type="evidence" value="ECO:0007669"/>
    <property type="project" value="InterPro"/>
</dbReference>
<organism evidence="1 2">
    <name type="scientific">Tianweitania populi</name>
    <dbReference type="NCBI Taxonomy" id="1607949"/>
    <lineage>
        <taxon>Bacteria</taxon>
        <taxon>Pseudomonadati</taxon>
        <taxon>Pseudomonadota</taxon>
        <taxon>Alphaproteobacteria</taxon>
        <taxon>Hyphomicrobiales</taxon>
        <taxon>Phyllobacteriaceae</taxon>
        <taxon>Tianweitania</taxon>
    </lineage>
</organism>
<protein>
    <recommendedName>
        <fullName evidence="3">TIGR02281 family clan AA aspartic protease</fullName>
    </recommendedName>
</protein>
<name>A0A8J3DPC1_9HYPH</name>
<dbReference type="EMBL" id="BMZQ01000002">
    <property type="protein sequence ID" value="GHD15985.1"/>
    <property type="molecule type" value="Genomic_DNA"/>
</dbReference>
<dbReference type="InterPro" id="IPR034122">
    <property type="entry name" value="Retropepsin-like_bacterial"/>
</dbReference>
<gene>
    <name evidence="1" type="ORF">GCM10016234_23550</name>
</gene>
<dbReference type="InterPro" id="IPR011969">
    <property type="entry name" value="Clan_AA_Asp_peptidase_C"/>
</dbReference>
<dbReference type="Proteomes" id="UP000630142">
    <property type="component" value="Unassembled WGS sequence"/>
</dbReference>